<proteinExistence type="inferred from homology"/>
<dbReference type="Pfam" id="PF10607">
    <property type="entry name" value="CTLH"/>
    <property type="match status" value="1"/>
</dbReference>
<evidence type="ECO:0000256" key="4">
    <source>
        <dbReference type="ARBA" id="ARBA00022723"/>
    </source>
</evidence>
<evidence type="ECO:0000313" key="11">
    <source>
        <dbReference type="EMBL" id="BEI91946.1"/>
    </source>
</evidence>
<dbReference type="PANTHER" id="PTHR12170">
    <property type="entry name" value="MACROPHAGE ERYTHROBLAST ATTACHER-RELATED"/>
    <property type="match status" value="1"/>
</dbReference>
<dbReference type="InterPro" id="IPR045098">
    <property type="entry name" value="Fyv10_fam"/>
</dbReference>
<accession>A0AA48L4R2</accession>
<evidence type="ECO:0000259" key="10">
    <source>
        <dbReference type="PROSITE" id="PS51867"/>
    </source>
</evidence>
<dbReference type="InterPro" id="IPR006595">
    <property type="entry name" value="CTLH_C"/>
</dbReference>
<dbReference type="GO" id="GO:0034657">
    <property type="term" value="C:GID complex"/>
    <property type="evidence" value="ECO:0007669"/>
    <property type="project" value="TreeGrafter"/>
</dbReference>
<keyword evidence="3" id="KW-0963">Cytoplasm</keyword>
<evidence type="ECO:0000259" key="9">
    <source>
        <dbReference type="PROSITE" id="PS50897"/>
    </source>
</evidence>
<dbReference type="PROSITE" id="PS51867">
    <property type="entry name" value="ZF_RING_GID"/>
    <property type="match status" value="1"/>
</dbReference>
<dbReference type="CDD" id="cd16659">
    <property type="entry name" value="RING-Ubox_Emp"/>
    <property type="match status" value="1"/>
</dbReference>
<dbReference type="EMBL" id="AP028215">
    <property type="protein sequence ID" value="BEI91946.1"/>
    <property type="molecule type" value="Genomic_DNA"/>
</dbReference>
<gene>
    <name evidence="11" type="primary">FYV10</name>
    <name evidence="11" type="ORF">CcaverHIS019_0407660</name>
</gene>
<evidence type="ECO:0000256" key="2">
    <source>
        <dbReference type="ARBA" id="ARBA00010615"/>
    </source>
</evidence>
<dbReference type="GO" id="GO:0005634">
    <property type="term" value="C:nucleus"/>
    <property type="evidence" value="ECO:0007669"/>
    <property type="project" value="TreeGrafter"/>
</dbReference>
<comment type="subcellular location">
    <subcellularLocation>
        <location evidence="1">Cytoplasm</location>
    </subcellularLocation>
</comment>
<dbReference type="AlphaFoldDB" id="A0AA48L4R2"/>
<evidence type="ECO:0000256" key="1">
    <source>
        <dbReference type="ARBA" id="ARBA00004496"/>
    </source>
</evidence>
<name>A0AA48L4R2_9TREE</name>
<keyword evidence="6" id="KW-0862">Zinc</keyword>
<dbReference type="InterPro" id="IPR044063">
    <property type="entry name" value="ZF_RING_GID"/>
</dbReference>
<evidence type="ECO:0000313" key="12">
    <source>
        <dbReference type="Proteomes" id="UP001233271"/>
    </source>
</evidence>
<keyword evidence="12" id="KW-1185">Reference proteome</keyword>
<feature type="domain" description="RING-Gid-type" evidence="10">
    <location>
        <begin position="456"/>
        <end position="525"/>
    </location>
</feature>
<dbReference type="GO" id="GO:0008270">
    <property type="term" value="F:zinc ion binding"/>
    <property type="evidence" value="ECO:0007669"/>
    <property type="project" value="UniProtKB-KW"/>
</dbReference>
<comment type="similarity">
    <text evidence="2">Belongs to the FYV10 family.</text>
</comment>
<dbReference type="RefSeq" id="XP_060457211.1">
    <property type="nucleotide sequence ID" value="XM_060600637.1"/>
</dbReference>
<feature type="compositionally biased region" description="Basic and acidic residues" evidence="8">
    <location>
        <begin position="133"/>
        <end position="147"/>
    </location>
</feature>
<reference evidence="11" key="1">
    <citation type="journal article" date="2023" name="BMC Genomics">
        <title>Chromosome-level genome assemblies of Cutaneotrichosporon spp. (Trichosporonales, Basidiomycota) reveal imbalanced evolution between nucleotide sequences and chromosome synteny.</title>
        <authorList>
            <person name="Kobayashi Y."/>
            <person name="Kayamori A."/>
            <person name="Aoki K."/>
            <person name="Shiwa Y."/>
            <person name="Matsutani M."/>
            <person name="Fujita N."/>
            <person name="Sugita T."/>
            <person name="Iwasaki W."/>
            <person name="Tanaka N."/>
            <person name="Takashima M."/>
        </authorList>
    </citation>
    <scope>NUCLEOTIDE SEQUENCE</scope>
    <source>
        <strain evidence="11">HIS019</strain>
    </source>
</reference>
<sequence length="540" mass="59910">MAPPTGIHGPLLLEEPLVRTPYELLRRSHRSAQRQVEKEFTIVQTQLSNLLKNLTHTDADQDVVLTRLDTCSERFRGLKRKLDDLQPAPDAPGAAMLRERLRHIDGVLLASVHARAKEKEAEWTRDLALLSGKTDKDENDKDDKDDKAEEDEAMEMEDDAGDAEERELAKAKARAKAVVAEHFEKKSTSSVGAELDKRAPGDRTVDRYIVEHLLRTGRMKTAKTLAATQGIESLVDIKLFAELIRIETALLERHSVAEALAWCGENRGTLKKQGSDLEFTLRTQEFIELCRQRATTDAIAYARKNLAPWAATHMAQLQSSMTLLAFGETTGVQAYRKLYDASRWNKVRNEFRDTFLGIYALPSQSLLALSLSAGLSSLRLPACAPSSPPTTPKEDRAPAHAQPHLIVPSAAELTGAPIERIRSFLEESRSRAAQVPVPEMDEDEHPVPAHMANVDCPTCAEDMRVLAKEVPMAHHVNSTLVCAISGDVMDSNNEPMAFPNGSVYSSRSLTEMAKNNFDVVTCPRTGETCAFSRLRKVYIS</sequence>
<evidence type="ECO:0000256" key="8">
    <source>
        <dbReference type="SAM" id="MobiDB-lite"/>
    </source>
</evidence>
<dbReference type="Proteomes" id="UP001233271">
    <property type="component" value="Chromosome 4"/>
</dbReference>
<protein>
    <recommendedName>
        <fullName evidence="13">CTLH domain-containing protein</fullName>
    </recommendedName>
</protein>
<dbReference type="GO" id="GO:0005737">
    <property type="term" value="C:cytoplasm"/>
    <property type="evidence" value="ECO:0007669"/>
    <property type="project" value="UniProtKB-SubCell"/>
</dbReference>
<dbReference type="GO" id="GO:0043161">
    <property type="term" value="P:proteasome-mediated ubiquitin-dependent protein catabolic process"/>
    <property type="evidence" value="ECO:0007669"/>
    <property type="project" value="InterPro"/>
</dbReference>
<dbReference type="SMART" id="SM00757">
    <property type="entry name" value="CRA"/>
    <property type="match status" value="1"/>
</dbReference>
<dbReference type="GeneID" id="85495816"/>
<organism evidence="11 12">
    <name type="scientific">Cutaneotrichosporon cavernicola</name>
    <dbReference type="NCBI Taxonomy" id="279322"/>
    <lineage>
        <taxon>Eukaryota</taxon>
        <taxon>Fungi</taxon>
        <taxon>Dikarya</taxon>
        <taxon>Basidiomycota</taxon>
        <taxon>Agaricomycotina</taxon>
        <taxon>Tremellomycetes</taxon>
        <taxon>Trichosporonales</taxon>
        <taxon>Trichosporonaceae</taxon>
        <taxon>Cutaneotrichosporon</taxon>
    </lineage>
</organism>
<keyword evidence="4" id="KW-0479">Metal-binding</keyword>
<feature type="zinc finger region" description="RING-Gid-type" evidence="7">
    <location>
        <begin position="456"/>
        <end position="525"/>
    </location>
</feature>
<feature type="domain" description="CTLH" evidence="9">
    <location>
        <begin position="240"/>
        <end position="297"/>
    </location>
</feature>
<dbReference type="InterPro" id="IPR006594">
    <property type="entry name" value="LisH"/>
</dbReference>
<keyword evidence="5 7" id="KW-0863">Zinc-finger</keyword>
<dbReference type="InterPro" id="IPR013144">
    <property type="entry name" value="CRA_dom"/>
</dbReference>
<dbReference type="PROSITE" id="PS50896">
    <property type="entry name" value="LISH"/>
    <property type="match status" value="1"/>
</dbReference>
<dbReference type="PROSITE" id="PS50897">
    <property type="entry name" value="CTLH"/>
    <property type="match status" value="1"/>
</dbReference>
<dbReference type="PANTHER" id="PTHR12170:SF2">
    <property type="entry name" value="E3 UBIQUITIN-PROTEIN TRANSFERASE MAEA"/>
    <property type="match status" value="1"/>
</dbReference>
<dbReference type="InterPro" id="IPR024964">
    <property type="entry name" value="CTLH/CRA"/>
</dbReference>
<feature type="region of interest" description="Disordered" evidence="8">
    <location>
        <begin position="133"/>
        <end position="168"/>
    </location>
</feature>
<dbReference type="GO" id="GO:0061630">
    <property type="term" value="F:ubiquitin protein ligase activity"/>
    <property type="evidence" value="ECO:0007669"/>
    <property type="project" value="InterPro"/>
</dbReference>
<evidence type="ECO:0008006" key="13">
    <source>
        <dbReference type="Google" id="ProtNLM"/>
    </source>
</evidence>
<evidence type="ECO:0000256" key="6">
    <source>
        <dbReference type="ARBA" id="ARBA00022833"/>
    </source>
</evidence>
<evidence type="ECO:0000256" key="7">
    <source>
        <dbReference type="PROSITE-ProRule" id="PRU01215"/>
    </source>
</evidence>
<dbReference type="KEGG" id="ccac:CcaHIS019_0407660"/>
<evidence type="ECO:0000256" key="5">
    <source>
        <dbReference type="ARBA" id="ARBA00022771"/>
    </source>
</evidence>
<dbReference type="SMART" id="SM00668">
    <property type="entry name" value="CTLH"/>
    <property type="match status" value="1"/>
</dbReference>
<feature type="compositionally biased region" description="Acidic residues" evidence="8">
    <location>
        <begin position="148"/>
        <end position="165"/>
    </location>
</feature>
<evidence type="ECO:0000256" key="3">
    <source>
        <dbReference type="ARBA" id="ARBA00022490"/>
    </source>
</evidence>